<feature type="compositionally biased region" description="Pro residues" evidence="1">
    <location>
        <begin position="192"/>
        <end position="203"/>
    </location>
</feature>
<feature type="region of interest" description="Disordered" evidence="1">
    <location>
        <begin position="136"/>
        <end position="292"/>
    </location>
</feature>
<reference evidence="3 4" key="1">
    <citation type="submission" date="2016-10" db="EMBL/GenBank/DDBJ databases">
        <authorList>
            <person name="de Groot N.N."/>
        </authorList>
    </citation>
    <scope>NUCLEOTIDE SEQUENCE [LARGE SCALE GENOMIC DNA]</scope>
    <source>
        <strain evidence="3 4">DSM 22489</strain>
    </source>
</reference>
<organism evidence="3 4">
    <name type="scientific">Bryocella elongata</name>
    <dbReference type="NCBI Taxonomy" id="863522"/>
    <lineage>
        <taxon>Bacteria</taxon>
        <taxon>Pseudomonadati</taxon>
        <taxon>Acidobacteriota</taxon>
        <taxon>Terriglobia</taxon>
        <taxon>Terriglobales</taxon>
        <taxon>Acidobacteriaceae</taxon>
        <taxon>Bryocella</taxon>
    </lineage>
</organism>
<keyword evidence="2" id="KW-0732">Signal</keyword>
<evidence type="ECO:0000313" key="4">
    <source>
        <dbReference type="Proteomes" id="UP000236728"/>
    </source>
</evidence>
<dbReference type="EMBL" id="FNVA01000001">
    <property type="protein sequence ID" value="SEF48546.1"/>
    <property type="molecule type" value="Genomic_DNA"/>
</dbReference>
<sequence length="292" mass="29618">MSSPKLLLAAATLLSATALPLAAQLPATAPTSTPAPEATTAPLTATSVTTAYTRPQRAQVSYVGGELDVRAENSSLNDILFEISRATGMKIHGGVNDQRVFGHYGPAAPSDVLATLLFGTGTNMLLKEDDGLGPVELVLTPRTGGVTPPSPSAPSYSSDSLTPPPQPSVMGRGGLRQPPVQQRPGDGAGPPGGTPPAGNPPLNNPLGSPDNTTNTVSTMPTTNSVPTDALPTPSTTTETQQGIVDSPNPPATGTTTATSPNGVSTPEQIYQQLLKLQQSTSGSTSTTTTPPQ</sequence>
<accession>A0A1H5SD51</accession>
<keyword evidence="4" id="KW-1185">Reference proteome</keyword>
<dbReference type="OrthoDB" id="123205at2"/>
<feature type="compositionally biased region" description="Low complexity" evidence="1">
    <location>
        <begin position="251"/>
        <end position="262"/>
    </location>
</feature>
<gene>
    <name evidence="3" type="ORF">SAMN05421819_0157</name>
</gene>
<feature type="chain" id="PRO_5009283868" evidence="2">
    <location>
        <begin position="23"/>
        <end position="292"/>
    </location>
</feature>
<proteinExistence type="predicted"/>
<dbReference type="RefSeq" id="WP_103931133.1">
    <property type="nucleotide sequence ID" value="NZ_FNVA01000001.1"/>
</dbReference>
<feature type="signal peptide" evidence="2">
    <location>
        <begin position="1"/>
        <end position="22"/>
    </location>
</feature>
<evidence type="ECO:0000313" key="3">
    <source>
        <dbReference type="EMBL" id="SEF48546.1"/>
    </source>
</evidence>
<feature type="compositionally biased region" description="Low complexity" evidence="1">
    <location>
        <begin position="271"/>
        <end position="292"/>
    </location>
</feature>
<protein>
    <submittedName>
        <fullName evidence="3">Uncharacterized protein</fullName>
    </submittedName>
</protein>
<dbReference type="AlphaFoldDB" id="A0A1H5SD51"/>
<evidence type="ECO:0000256" key="2">
    <source>
        <dbReference type="SAM" id="SignalP"/>
    </source>
</evidence>
<evidence type="ECO:0000256" key="1">
    <source>
        <dbReference type="SAM" id="MobiDB-lite"/>
    </source>
</evidence>
<name>A0A1H5SD51_9BACT</name>
<feature type="compositionally biased region" description="Low complexity" evidence="1">
    <location>
        <begin position="204"/>
        <end position="227"/>
    </location>
</feature>
<feature type="compositionally biased region" description="Polar residues" evidence="1">
    <location>
        <begin position="232"/>
        <end position="243"/>
    </location>
</feature>
<dbReference type="Proteomes" id="UP000236728">
    <property type="component" value="Unassembled WGS sequence"/>
</dbReference>